<keyword evidence="4 9" id="KW-0812">Transmembrane</keyword>
<dbReference type="GO" id="GO:0005524">
    <property type="term" value="F:ATP binding"/>
    <property type="evidence" value="ECO:0007669"/>
    <property type="project" value="UniProtKB-KW"/>
</dbReference>
<dbReference type="InterPro" id="IPR011527">
    <property type="entry name" value="ABC1_TM_dom"/>
</dbReference>
<dbReference type="GO" id="GO:0015421">
    <property type="term" value="F:ABC-type oligopeptide transporter activity"/>
    <property type="evidence" value="ECO:0007669"/>
    <property type="project" value="TreeGrafter"/>
</dbReference>
<evidence type="ECO:0000259" key="10">
    <source>
        <dbReference type="PROSITE" id="PS50893"/>
    </source>
</evidence>
<dbReference type="InterPro" id="IPR003439">
    <property type="entry name" value="ABC_transporter-like_ATP-bd"/>
</dbReference>
<dbReference type="AlphaFoldDB" id="A0A372LML2"/>
<dbReference type="Pfam" id="PF00005">
    <property type="entry name" value="ABC_tran"/>
    <property type="match status" value="1"/>
</dbReference>
<gene>
    <name evidence="12" type="ORF">D0469_13315</name>
</gene>
<dbReference type="PROSITE" id="PS00211">
    <property type="entry name" value="ABC_TRANSPORTER_1"/>
    <property type="match status" value="1"/>
</dbReference>
<dbReference type="OrthoDB" id="9770415at2"/>
<dbReference type="PANTHER" id="PTHR43394:SF1">
    <property type="entry name" value="ATP-BINDING CASSETTE SUB-FAMILY B MEMBER 10, MITOCHONDRIAL"/>
    <property type="match status" value="1"/>
</dbReference>
<dbReference type="Proteomes" id="UP000264541">
    <property type="component" value="Unassembled WGS sequence"/>
</dbReference>
<dbReference type="PROSITE" id="PS50893">
    <property type="entry name" value="ABC_TRANSPORTER_2"/>
    <property type="match status" value="1"/>
</dbReference>
<dbReference type="InterPro" id="IPR027417">
    <property type="entry name" value="P-loop_NTPase"/>
</dbReference>
<evidence type="ECO:0000256" key="1">
    <source>
        <dbReference type="ARBA" id="ARBA00004651"/>
    </source>
</evidence>
<keyword evidence="8 9" id="KW-0472">Membrane</keyword>
<evidence type="ECO:0000256" key="6">
    <source>
        <dbReference type="ARBA" id="ARBA00022840"/>
    </source>
</evidence>
<sequence length="583" mass="64273">MIKVLSYLKPYRLHVVVALCLMLVELAVELLQPMLMAKIIDQGILRRDMNFVLTWGMVLIGISLLAFVSGIVNSFFASHVSQSFGFDVRRNLFEKVQSFSFSNLSIFPNSSLITRITNDVTQVQNTVFMSLRIMLRAPLLIIGGMVMAFFVHIQLALILATAVPVLLAFLIFTMTKAGRLFRVLQSKLDSVNEVLRENLAGMRLIKAFLRRNHERKRFAAANRNLMMETVSALRFIEVALPVLLFIMNAGIMTVLWFGNAELTAGTASAGEIVAIVNYATKMTSAFSVFTFIIMVFSRAKASAHRIAEVLQTEVDMADAPESSSDVHKGTLCFKNVSFTYPGTNVEVLRDISFDAGMGQTVAIMGATGSGKTSLFQLIPRLYDVTEGSIKVDGMDIREIEVDTLRGSIGYVPQESLLFTGTVKDNISWGKDDASMDEVVEAARIAQIHETIEKLPAKYDTLIGQKGVNLSGGQKQRIAIARALVRQPKLLLLDDSTSALDVNTEERLLLGINTLQCTTLIITQKISTAKKADKIILVEDGRVLAKGTHEELLKECDLYGRIHQSQAGKGISGHARPANKTFSI</sequence>
<dbReference type="SUPFAM" id="SSF90123">
    <property type="entry name" value="ABC transporter transmembrane region"/>
    <property type="match status" value="1"/>
</dbReference>
<keyword evidence="2" id="KW-0813">Transport</keyword>
<keyword evidence="5" id="KW-0547">Nucleotide-binding</keyword>
<evidence type="ECO:0000259" key="11">
    <source>
        <dbReference type="PROSITE" id="PS50929"/>
    </source>
</evidence>
<dbReference type="InterPro" id="IPR003593">
    <property type="entry name" value="AAA+_ATPase"/>
</dbReference>
<dbReference type="InterPro" id="IPR017871">
    <property type="entry name" value="ABC_transporter-like_CS"/>
</dbReference>
<evidence type="ECO:0000256" key="7">
    <source>
        <dbReference type="ARBA" id="ARBA00022989"/>
    </source>
</evidence>
<dbReference type="SUPFAM" id="SSF52540">
    <property type="entry name" value="P-loop containing nucleoside triphosphate hydrolases"/>
    <property type="match status" value="1"/>
</dbReference>
<keyword evidence="13" id="KW-1185">Reference proteome</keyword>
<feature type="transmembrane region" description="Helical" evidence="9">
    <location>
        <begin position="12"/>
        <end position="31"/>
    </location>
</feature>
<keyword evidence="7 9" id="KW-1133">Transmembrane helix</keyword>
<dbReference type="PROSITE" id="PS50929">
    <property type="entry name" value="ABC_TM1F"/>
    <property type="match status" value="1"/>
</dbReference>
<dbReference type="Gene3D" id="1.20.1560.10">
    <property type="entry name" value="ABC transporter type 1, transmembrane domain"/>
    <property type="match status" value="1"/>
</dbReference>
<feature type="domain" description="ABC transmembrane type-1" evidence="11">
    <location>
        <begin position="16"/>
        <end position="298"/>
    </location>
</feature>
<feature type="domain" description="ABC transporter" evidence="10">
    <location>
        <begin position="331"/>
        <end position="564"/>
    </location>
</feature>
<comment type="subcellular location">
    <subcellularLocation>
        <location evidence="1">Cell membrane</location>
        <topology evidence="1">Multi-pass membrane protein</topology>
    </subcellularLocation>
</comment>
<name>A0A372LML2_9BACI</name>
<dbReference type="SMART" id="SM00382">
    <property type="entry name" value="AAA"/>
    <property type="match status" value="1"/>
</dbReference>
<dbReference type="Pfam" id="PF00664">
    <property type="entry name" value="ABC_membrane"/>
    <property type="match status" value="1"/>
</dbReference>
<proteinExistence type="predicted"/>
<keyword evidence="3" id="KW-1003">Cell membrane</keyword>
<feature type="transmembrane region" description="Helical" evidence="9">
    <location>
        <begin position="139"/>
        <end position="172"/>
    </location>
</feature>
<protein>
    <submittedName>
        <fullName evidence="12">ABC transporter ATP-binding protein</fullName>
    </submittedName>
</protein>
<evidence type="ECO:0000256" key="5">
    <source>
        <dbReference type="ARBA" id="ARBA00022741"/>
    </source>
</evidence>
<evidence type="ECO:0000313" key="13">
    <source>
        <dbReference type="Proteomes" id="UP000264541"/>
    </source>
</evidence>
<evidence type="ECO:0000256" key="4">
    <source>
        <dbReference type="ARBA" id="ARBA00022692"/>
    </source>
</evidence>
<dbReference type="EMBL" id="QVTE01000037">
    <property type="protein sequence ID" value="RFU67896.1"/>
    <property type="molecule type" value="Genomic_DNA"/>
</dbReference>
<keyword evidence="6 12" id="KW-0067">ATP-binding</keyword>
<accession>A0A372LML2</accession>
<dbReference type="GO" id="GO:0016887">
    <property type="term" value="F:ATP hydrolysis activity"/>
    <property type="evidence" value="ECO:0007669"/>
    <property type="project" value="InterPro"/>
</dbReference>
<comment type="caution">
    <text evidence="12">The sequence shown here is derived from an EMBL/GenBank/DDBJ whole genome shotgun (WGS) entry which is preliminary data.</text>
</comment>
<evidence type="ECO:0000313" key="12">
    <source>
        <dbReference type="EMBL" id="RFU67896.1"/>
    </source>
</evidence>
<dbReference type="GO" id="GO:0005886">
    <property type="term" value="C:plasma membrane"/>
    <property type="evidence" value="ECO:0007669"/>
    <property type="project" value="UniProtKB-SubCell"/>
</dbReference>
<evidence type="ECO:0000256" key="2">
    <source>
        <dbReference type="ARBA" id="ARBA00022448"/>
    </source>
</evidence>
<feature type="transmembrane region" description="Helical" evidence="9">
    <location>
        <begin position="278"/>
        <end position="296"/>
    </location>
</feature>
<evidence type="ECO:0000256" key="8">
    <source>
        <dbReference type="ARBA" id="ARBA00023136"/>
    </source>
</evidence>
<dbReference type="RefSeq" id="WP_117327234.1">
    <property type="nucleotide sequence ID" value="NZ_QVTE01000037.1"/>
</dbReference>
<dbReference type="InterPro" id="IPR036640">
    <property type="entry name" value="ABC1_TM_sf"/>
</dbReference>
<dbReference type="FunFam" id="3.40.50.300:FF:000221">
    <property type="entry name" value="Multidrug ABC transporter ATP-binding protein"/>
    <property type="match status" value="1"/>
</dbReference>
<feature type="transmembrane region" description="Helical" evidence="9">
    <location>
        <begin position="52"/>
        <end position="76"/>
    </location>
</feature>
<dbReference type="InterPro" id="IPR039421">
    <property type="entry name" value="Type_1_exporter"/>
</dbReference>
<organism evidence="12 13">
    <name type="scientific">Peribacillus saganii</name>
    <dbReference type="NCBI Taxonomy" id="2303992"/>
    <lineage>
        <taxon>Bacteria</taxon>
        <taxon>Bacillati</taxon>
        <taxon>Bacillota</taxon>
        <taxon>Bacilli</taxon>
        <taxon>Bacillales</taxon>
        <taxon>Bacillaceae</taxon>
        <taxon>Peribacillus</taxon>
    </lineage>
</organism>
<dbReference type="PANTHER" id="PTHR43394">
    <property type="entry name" value="ATP-DEPENDENT PERMEASE MDL1, MITOCHONDRIAL"/>
    <property type="match status" value="1"/>
</dbReference>
<dbReference type="CDD" id="cd18548">
    <property type="entry name" value="ABC_6TM_Tm287_like"/>
    <property type="match status" value="1"/>
</dbReference>
<dbReference type="Gene3D" id="3.40.50.300">
    <property type="entry name" value="P-loop containing nucleotide triphosphate hydrolases"/>
    <property type="match status" value="1"/>
</dbReference>
<evidence type="ECO:0000256" key="9">
    <source>
        <dbReference type="SAM" id="Phobius"/>
    </source>
</evidence>
<feature type="transmembrane region" description="Helical" evidence="9">
    <location>
        <begin position="235"/>
        <end position="258"/>
    </location>
</feature>
<evidence type="ECO:0000256" key="3">
    <source>
        <dbReference type="ARBA" id="ARBA00022475"/>
    </source>
</evidence>
<reference evidence="12 13" key="1">
    <citation type="submission" date="2018-08" db="EMBL/GenBank/DDBJ databases">
        <title>Bacillus chawlae sp. nov., Bacillus glennii sp. nov., and Bacillus saganii sp. nov. Isolated from the Vehicle Assembly Building at Kennedy Space Center where the Viking Spacecraft were Assembled.</title>
        <authorList>
            <person name="Seuylemezian A."/>
            <person name="Vaishampayan P."/>
        </authorList>
    </citation>
    <scope>NUCLEOTIDE SEQUENCE [LARGE SCALE GENOMIC DNA]</scope>
    <source>
        <strain evidence="12 13">V47-23a</strain>
    </source>
</reference>